<evidence type="ECO:0000313" key="4">
    <source>
        <dbReference type="RefSeq" id="XP_033583104.1"/>
    </source>
</evidence>
<accession>A0A6A6Z541</accession>
<name>A0A6A6Z541_9PEZI</name>
<dbReference type="Proteomes" id="UP000504636">
    <property type="component" value="Unplaced"/>
</dbReference>
<keyword evidence="3" id="KW-1185">Reference proteome</keyword>
<organism evidence="2">
    <name type="scientific">Mytilinidion resinicola</name>
    <dbReference type="NCBI Taxonomy" id="574789"/>
    <lineage>
        <taxon>Eukaryota</taxon>
        <taxon>Fungi</taxon>
        <taxon>Dikarya</taxon>
        <taxon>Ascomycota</taxon>
        <taxon>Pezizomycotina</taxon>
        <taxon>Dothideomycetes</taxon>
        <taxon>Pleosporomycetidae</taxon>
        <taxon>Mytilinidiales</taxon>
        <taxon>Mytilinidiaceae</taxon>
        <taxon>Mytilinidion</taxon>
    </lineage>
</organism>
<proteinExistence type="predicted"/>
<dbReference type="EMBL" id="MU003693">
    <property type="protein sequence ID" value="KAF2816140.1"/>
    <property type="molecule type" value="Genomic_DNA"/>
</dbReference>
<evidence type="ECO:0000313" key="3">
    <source>
        <dbReference type="Proteomes" id="UP000504636"/>
    </source>
</evidence>
<gene>
    <name evidence="2 4" type="ORF">BDZ99DRAFT_458037</name>
</gene>
<reference evidence="4" key="3">
    <citation type="submission" date="2025-04" db="UniProtKB">
        <authorList>
            <consortium name="RefSeq"/>
        </authorList>
    </citation>
    <scope>IDENTIFICATION</scope>
    <source>
        <strain evidence="4">CBS 304.34</strain>
    </source>
</reference>
<protein>
    <submittedName>
        <fullName evidence="2 4">Uncharacterized protein</fullName>
    </submittedName>
</protein>
<dbReference type="RefSeq" id="XP_033583104.1">
    <property type="nucleotide sequence ID" value="XM_033718827.1"/>
</dbReference>
<reference evidence="2 4" key="1">
    <citation type="journal article" date="2020" name="Stud. Mycol.">
        <title>101 Dothideomycetes genomes: a test case for predicting lifestyles and emergence of pathogens.</title>
        <authorList>
            <person name="Haridas S."/>
            <person name="Albert R."/>
            <person name="Binder M."/>
            <person name="Bloem J."/>
            <person name="Labutti K."/>
            <person name="Salamov A."/>
            <person name="Andreopoulos B."/>
            <person name="Baker S."/>
            <person name="Barry K."/>
            <person name="Bills G."/>
            <person name="Bluhm B."/>
            <person name="Cannon C."/>
            <person name="Castanera R."/>
            <person name="Culley D."/>
            <person name="Daum C."/>
            <person name="Ezra D."/>
            <person name="Gonzalez J."/>
            <person name="Henrissat B."/>
            <person name="Kuo A."/>
            <person name="Liang C."/>
            <person name="Lipzen A."/>
            <person name="Lutzoni F."/>
            <person name="Magnuson J."/>
            <person name="Mondo S."/>
            <person name="Nolan M."/>
            <person name="Ohm R."/>
            <person name="Pangilinan J."/>
            <person name="Park H.-J."/>
            <person name="Ramirez L."/>
            <person name="Alfaro M."/>
            <person name="Sun H."/>
            <person name="Tritt A."/>
            <person name="Yoshinaga Y."/>
            <person name="Zwiers L.-H."/>
            <person name="Turgeon B."/>
            <person name="Goodwin S."/>
            <person name="Spatafora J."/>
            <person name="Crous P."/>
            <person name="Grigoriev I."/>
        </authorList>
    </citation>
    <scope>NUCLEOTIDE SEQUENCE</scope>
    <source>
        <strain evidence="2 4">CBS 304.34</strain>
    </source>
</reference>
<dbReference type="AlphaFoldDB" id="A0A6A6Z541"/>
<reference evidence="4" key="2">
    <citation type="submission" date="2020-04" db="EMBL/GenBank/DDBJ databases">
        <authorList>
            <consortium name="NCBI Genome Project"/>
        </authorList>
    </citation>
    <scope>NUCLEOTIDE SEQUENCE</scope>
    <source>
        <strain evidence="4">CBS 304.34</strain>
    </source>
</reference>
<feature type="region of interest" description="Disordered" evidence="1">
    <location>
        <begin position="1"/>
        <end position="49"/>
    </location>
</feature>
<evidence type="ECO:0000313" key="2">
    <source>
        <dbReference type="EMBL" id="KAF2816140.1"/>
    </source>
</evidence>
<sequence>MALSVCSASDDAAARATASPGAKAALHASTSRKKKHSQSHSPGPRIAAISSHLPSCIGTMRVAQQAEDGQRAGKPHSQLNPAPRIAPCQ</sequence>
<feature type="region of interest" description="Disordered" evidence="1">
    <location>
        <begin position="63"/>
        <end position="89"/>
    </location>
</feature>
<evidence type="ECO:0000256" key="1">
    <source>
        <dbReference type="SAM" id="MobiDB-lite"/>
    </source>
</evidence>
<feature type="compositionally biased region" description="Low complexity" evidence="1">
    <location>
        <begin position="1"/>
        <end position="25"/>
    </location>
</feature>
<dbReference type="GeneID" id="54459720"/>